<evidence type="ECO:0000259" key="2">
    <source>
        <dbReference type="PROSITE" id="PS51782"/>
    </source>
</evidence>
<reference evidence="3 4" key="1">
    <citation type="submission" date="2023-10" db="EMBL/GenBank/DDBJ databases">
        <title>Chromosome-scale genome assembly provides insights into flower coloration mechanisms of Canna indica.</title>
        <authorList>
            <person name="Li C."/>
        </authorList>
    </citation>
    <scope>NUCLEOTIDE SEQUENCE [LARGE SCALE GENOMIC DNA]</scope>
    <source>
        <tissue evidence="3">Flower</tissue>
    </source>
</reference>
<organism evidence="3 4">
    <name type="scientific">Canna indica</name>
    <name type="common">Indian-shot</name>
    <dbReference type="NCBI Taxonomy" id="4628"/>
    <lineage>
        <taxon>Eukaryota</taxon>
        <taxon>Viridiplantae</taxon>
        <taxon>Streptophyta</taxon>
        <taxon>Embryophyta</taxon>
        <taxon>Tracheophyta</taxon>
        <taxon>Spermatophyta</taxon>
        <taxon>Magnoliopsida</taxon>
        <taxon>Liliopsida</taxon>
        <taxon>Zingiberales</taxon>
        <taxon>Cannaceae</taxon>
        <taxon>Canna</taxon>
    </lineage>
</organism>
<dbReference type="InterPro" id="IPR036779">
    <property type="entry name" value="LysM_dom_sf"/>
</dbReference>
<dbReference type="Pfam" id="PF23457">
    <property type="entry name" value="LysM2_NFP"/>
    <property type="match status" value="1"/>
</dbReference>
<feature type="chain" id="PRO_5042851725" description="LysM domain-containing protein" evidence="1">
    <location>
        <begin position="26"/>
        <end position="283"/>
    </location>
</feature>
<dbReference type="PROSITE" id="PS51782">
    <property type="entry name" value="LYSM"/>
    <property type="match status" value="1"/>
</dbReference>
<dbReference type="InterPro" id="IPR018392">
    <property type="entry name" value="LysM"/>
</dbReference>
<evidence type="ECO:0000313" key="3">
    <source>
        <dbReference type="EMBL" id="WOL16568.1"/>
    </source>
</evidence>
<dbReference type="PANTHER" id="PTHR45927">
    <property type="entry name" value="LYSM-DOMAIN RECEPTOR-LIKE KINASE-RELATED"/>
    <property type="match status" value="1"/>
</dbReference>
<proteinExistence type="predicted"/>
<keyword evidence="1" id="KW-0732">Signal</keyword>
<dbReference type="CDD" id="cd00118">
    <property type="entry name" value="LysM"/>
    <property type="match status" value="1"/>
</dbReference>
<dbReference type="AlphaFoldDB" id="A0AAQ3L0Y2"/>
<keyword evidence="4" id="KW-1185">Reference proteome</keyword>
<dbReference type="InterPro" id="IPR052611">
    <property type="entry name" value="Plant_RLK_LysM"/>
</dbReference>
<accession>A0AAQ3L0Y2</accession>
<dbReference type="Pfam" id="PF23446">
    <property type="entry name" value="LysM1_NFP_LYK"/>
    <property type="match status" value="1"/>
</dbReference>
<dbReference type="EMBL" id="CP136897">
    <property type="protein sequence ID" value="WOL16568.1"/>
    <property type="molecule type" value="Genomic_DNA"/>
</dbReference>
<feature type="domain" description="LysM" evidence="2">
    <location>
        <begin position="195"/>
        <end position="239"/>
    </location>
</feature>
<dbReference type="Pfam" id="PF23473">
    <property type="entry name" value="LysM3_LYK4_5"/>
    <property type="match status" value="1"/>
</dbReference>
<dbReference type="PANTHER" id="PTHR45927:SF6">
    <property type="entry name" value="PROTEIN LYK5"/>
    <property type="match status" value="1"/>
</dbReference>
<evidence type="ECO:0000256" key="1">
    <source>
        <dbReference type="SAM" id="SignalP"/>
    </source>
</evidence>
<protein>
    <recommendedName>
        <fullName evidence="2">LysM domain-containing protein</fullName>
    </recommendedName>
</protein>
<dbReference type="InterPro" id="IPR056563">
    <property type="entry name" value="LysM3_LYK4_5"/>
</dbReference>
<feature type="signal peptide" evidence="1">
    <location>
        <begin position="1"/>
        <end position="25"/>
    </location>
</feature>
<dbReference type="InterPro" id="IPR059143">
    <property type="entry name" value="NFP_LysM2"/>
</dbReference>
<dbReference type="Proteomes" id="UP001327560">
    <property type="component" value="Chromosome 8"/>
</dbReference>
<dbReference type="SUPFAM" id="SSF54106">
    <property type="entry name" value="LysM domain"/>
    <property type="match status" value="1"/>
</dbReference>
<dbReference type="SMART" id="SM00257">
    <property type="entry name" value="LysM"/>
    <property type="match status" value="1"/>
</dbReference>
<name>A0AAQ3L0Y2_9LILI</name>
<dbReference type="Gene3D" id="3.10.350.10">
    <property type="entry name" value="LysM domain"/>
    <property type="match status" value="1"/>
</dbReference>
<gene>
    <name evidence="3" type="ORF">Cni_G25355</name>
</gene>
<dbReference type="InterPro" id="IPR056561">
    <property type="entry name" value="NFP_LYK_LysM1"/>
</dbReference>
<evidence type="ECO:0000313" key="4">
    <source>
        <dbReference type="Proteomes" id="UP001327560"/>
    </source>
</evidence>
<sequence>MGRGRFVVQFSLSYLVLRLFSLCHSRQQYYDGNDTLDDDGNRALGYSCIIGVDPLSCDSFLTFRTDIAIQSFQSIFEIASLLNVDAADTAAINGVHDSRLSLPLPEDQPLLLVPATCSCSGGRYSHNASYWVKAGDTYYLASIGVFQNLTTWPAMDDANPLDVPTNLSIGRKINVPLRCACPAVDQLADGVKYLLTYVVGVGDTVQSLARRFQVDYQQMLEANNLTVASRISAFTTLLVPLEAKPTKEQFSLPASPFLPLDSVRIADTDIIVKVSVRVIIKIP</sequence>